<feature type="transmembrane region" description="Helical" evidence="9">
    <location>
        <begin position="6"/>
        <end position="30"/>
    </location>
</feature>
<dbReference type="GO" id="GO:0005506">
    <property type="term" value="F:iron ion binding"/>
    <property type="evidence" value="ECO:0007669"/>
    <property type="project" value="InterPro"/>
</dbReference>
<keyword evidence="7" id="KW-0503">Monooxygenase</keyword>
<dbReference type="PRINTS" id="PR00463">
    <property type="entry name" value="EP450I"/>
</dbReference>
<evidence type="ECO:0000256" key="4">
    <source>
        <dbReference type="ARBA" id="ARBA00022723"/>
    </source>
</evidence>
<dbReference type="SUPFAM" id="SSF48264">
    <property type="entry name" value="Cytochrome P450"/>
    <property type="match status" value="1"/>
</dbReference>
<dbReference type="PANTHER" id="PTHR24305:SF77">
    <property type="entry name" value="CYTOCHROME P450 MONOOXYGENASE"/>
    <property type="match status" value="1"/>
</dbReference>
<keyword evidence="6 8" id="KW-0408">Iron</keyword>
<name>A0AA39WQ00_9PEZI</name>
<dbReference type="GO" id="GO:0016705">
    <property type="term" value="F:oxidoreductase activity, acting on paired donors, with incorporation or reduction of molecular oxygen"/>
    <property type="evidence" value="ECO:0007669"/>
    <property type="project" value="InterPro"/>
</dbReference>
<dbReference type="GO" id="GO:0004497">
    <property type="term" value="F:monooxygenase activity"/>
    <property type="evidence" value="ECO:0007669"/>
    <property type="project" value="UniProtKB-KW"/>
</dbReference>
<dbReference type="GO" id="GO:0020037">
    <property type="term" value="F:heme binding"/>
    <property type="evidence" value="ECO:0007669"/>
    <property type="project" value="InterPro"/>
</dbReference>
<evidence type="ECO:0000256" key="5">
    <source>
        <dbReference type="ARBA" id="ARBA00023002"/>
    </source>
</evidence>
<dbReference type="Proteomes" id="UP001175000">
    <property type="component" value="Unassembled WGS sequence"/>
</dbReference>
<keyword evidence="9" id="KW-0812">Transmembrane</keyword>
<evidence type="ECO:0000256" key="6">
    <source>
        <dbReference type="ARBA" id="ARBA00023004"/>
    </source>
</evidence>
<evidence type="ECO:0000313" key="10">
    <source>
        <dbReference type="EMBL" id="KAK0619468.1"/>
    </source>
</evidence>
<keyword evidence="3 8" id="KW-0349">Heme</keyword>
<dbReference type="AlphaFoldDB" id="A0AA39WQ00"/>
<keyword evidence="5" id="KW-0560">Oxidoreductase</keyword>
<evidence type="ECO:0000256" key="7">
    <source>
        <dbReference type="ARBA" id="ARBA00023033"/>
    </source>
</evidence>
<dbReference type="Pfam" id="PF00067">
    <property type="entry name" value="p450"/>
    <property type="match status" value="1"/>
</dbReference>
<dbReference type="PRINTS" id="PR00385">
    <property type="entry name" value="P450"/>
</dbReference>
<dbReference type="Gene3D" id="1.10.630.10">
    <property type="entry name" value="Cytochrome P450"/>
    <property type="match status" value="1"/>
</dbReference>
<comment type="similarity">
    <text evidence="2">Belongs to the cytochrome P450 family.</text>
</comment>
<dbReference type="PANTHER" id="PTHR24305">
    <property type="entry name" value="CYTOCHROME P450"/>
    <property type="match status" value="1"/>
</dbReference>
<keyword evidence="9" id="KW-1133">Transmembrane helix</keyword>
<dbReference type="InterPro" id="IPR050121">
    <property type="entry name" value="Cytochrome_P450_monoxygenase"/>
</dbReference>
<evidence type="ECO:0000313" key="11">
    <source>
        <dbReference type="Proteomes" id="UP001175000"/>
    </source>
</evidence>
<dbReference type="InterPro" id="IPR002401">
    <property type="entry name" value="Cyt_P450_E_grp-I"/>
</dbReference>
<accession>A0AA39WQ00</accession>
<comment type="caution">
    <text evidence="10">The sequence shown here is derived from an EMBL/GenBank/DDBJ whole genome shotgun (WGS) entry which is preliminary data.</text>
</comment>
<evidence type="ECO:0000256" key="1">
    <source>
        <dbReference type="ARBA" id="ARBA00001971"/>
    </source>
</evidence>
<evidence type="ECO:0000256" key="2">
    <source>
        <dbReference type="ARBA" id="ARBA00010617"/>
    </source>
</evidence>
<comment type="cofactor">
    <cofactor evidence="1 8">
        <name>heme</name>
        <dbReference type="ChEBI" id="CHEBI:30413"/>
    </cofactor>
</comment>
<keyword evidence="4 8" id="KW-0479">Metal-binding</keyword>
<evidence type="ECO:0000256" key="9">
    <source>
        <dbReference type="SAM" id="Phobius"/>
    </source>
</evidence>
<dbReference type="InterPro" id="IPR001128">
    <property type="entry name" value="Cyt_P450"/>
</dbReference>
<gene>
    <name evidence="10" type="ORF">B0T14DRAFT_430556</name>
</gene>
<keyword evidence="9" id="KW-0472">Membrane</keyword>
<keyword evidence="11" id="KW-1185">Reference proteome</keyword>
<feature type="binding site" description="axial binding residue" evidence="8">
    <location>
        <position position="458"/>
    </location>
    <ligand>
        <name>heme</name>
        <dbReference type="ChEBI" id="CHEBI:30413"/>
    </ligand>
    <ligandPart>
        <name>Fe</name>
        <dbReference type="ChEBI" id="CHEBI:18248"/>
    </ligandPart>
</feature>
<sequence length="511" mass="57441">MLATSVPSLVALSAGALVVWYVTTAIMSWYRLRHIPGPFLARFSYSWHLFRMSLNGYGGPLFENLHNIYADGGPFVTIAPNHVVTNDPDVWRHTMSGRSTYPRDDWWLGGRFHPDYENLSSIVDTEKHDDLKAKTASGYSGRESDAQFETAVSEQIDALLVLIRRKYLSTGDNVRPVDVAVVMRYFTLDVITRLGYGKSFGHLDNGEDVVGWVSAIDSAIQFIGLLLDVPPIRRLVFNPIGLRLLGPKETDTTGPGHVQGVIHKIMTERFAEREKNKDKTWNDMIGGFMRNGLTQQEIEGEANLHILAGSDTTATTLTSAIMYLATAPHAYSTFKRVIQESIASGLVARDKPITFQAALGIPYLQAIIWESLRIRFPVNYGHYKSVPPGGDTINGIFLPAGTAIGHNSLAISRNEKIFGKDVNQFRPERFTAPECDDELRAYRIRSIDILFGGGRWTCSGKQIAMYELNKLLFELFRRFDFQVVNHRKPFSELHYLTPRYLDAFVTITEAD</sequence>
<proteinExistence type="inferred from homology"/>
<dbReference type="EMBL" id="JAULSU010000004">
    <property type="protein sequence ID" value="KAK0619468.1"/>
    <property type="molecule type" value="Genomic_DNA"/>
</dbReference>
<dbReference type="CDD" id="cd11060">
    <property type="entry name" value="CYP57A1-like"/>
    <property type="match status" value="1"/>
</dbReference>
<dbReference type="InterPro" id="IPR036396">
    <property type="entry name" value="Cyt_P450_sf"/>
</dbReference>
<protein>
    <submittedName>
        <fullName evidence="10">Cytochrome P450</fullName>
    </submittedName>
</protein>
<reference evidence="10" key="1">
    <citation type="submission" date="2023-06" db="EMBL/GenBank/DDBJ databases">
        <title>Genome-scale phylogeny and comparative genomics of the fungal order Sordariales.</title>
        <authorList>
            <consortium name="Lawrence Berkeley National Laboratory"/>
            <person name="Hensen N."/>
            <person name="Bonometti L."/>
            <person name="Westerberg I."/>
            <person name="Brannstrom I.O."/>
            <person name="Guillou S."/>
            <person name="Cros-Aarteil S."/>
            <person name="Calhoun S."/>
            <person name="Haridas S."/>
            <person name="Kuo A."/>
            <person name="Mondo S."/>
            <person name="Pangilinan J."/>
            <person name="Riley R."/>
            <person name="Labutti K."/>
            <person name="Andreopoulos B."/>
            <person name="Lipzen A."/>
            <person name="Chen C."/>
            <person name="Yanf M."/>
            <person name="Daum C."/>
            <person name="Ng V."/>
            <person name="Clum A."/>
            <person name="Steindorff A."/>
            <person name="Ohm R."/>
            <person name="Martin F."/>
            <person name="Silar P."/>
            <person name="Natvig D."/>
            <person name="Lalanne C."/>
            <person name="Gautier V."/>
            <person name="Ament-Velasquez S.L."/>
            <person name="Kruys A."/>
            <person name="Hutchinson M.I."/>
            <person name="Powell A.J."/>
            <person name="Barry K."/>
            <person name="Miller A.N."/>
            <person name="Grigoriev I.V."/>
            <person name="Debuchy R."/>
            <person name="Gladieux P."/>
            <person name="Thoren M.H."/>
            <person name="Johannesson H."/>
        </authorList>
    </citation>
    <scope>NUCLEOTIDE SEQUENCE</scope>
    <source>
        <strain evidence="10">CBS 606.72</strain>
    </source>
</reference>
<evidence type="ECO:0000256" key="8">
    <source>
        <dbReference type="PIRSR" id="PIRSR602401-1"/>
    </source>
</evidence>
<organism evidence="10 11">
    <name type="scientific">Immersiella caudata</name>
    <dbReference type="NCBI Taxonomy" id="314043"/>
    <lineage>
        <taxon>Eukaryota</taxon>
        <taxon>Fungi</taxon>
        <taxon>Dikarya</taxon>
        <taxon>Ascomycota</taxon>
        <taxon>Pezizomycotina</taxon>
        <taxon>Sordariomycetes</taxon>
        <taxon>Sordariomycetidae</taxon>
        <taxon>Sordariales</taxon>
        <taxon>Lasiosphaeriaceae</taxon>
        <taxon>Immersiella</taxon>
    </lineage>
</organism>
<evidence type="ECO:0000256" key="3">
    <source>
        <dbReference type="ARBA" id="ARBA00022617"/>
    </source>
</evidence>